<evidence type="ECO:0000313" key="1">
    <source>
        <dbReference type="EMBL" id="QHA33918.1"/>
    </source>
</evidence>
<organism evidence="1">
    <name type="scientific">Atrato Chu-like virus 1</name>
    <dbReference type="NCBI Taxonomy" id="2689322"/>
    <lineage>
        <taxon>Viruses</taxon>
        <taxon>Riboviria</taxon>
        <taxon>Orthornavirae</taxon>
        <taxon>Negarnaviricota</taxon>
        <taxon>Haploviricotina</taxon>
        <taxon>Monjiviricetes</taxon>
        <taxon>Jingchuvirales</taxon>
        <taxon>Chuviridae</taxon>
    </lineage>
</organism>
<proteinExistence type="predicted"/>
<dbReference type="Pfam" id="PF24664">
    <property type="entry name" value="Monjiviricetes_fusion"/>
    <property type="match status" value="1"/>
</dbReference>
<protein>
    <submittedName>
        <fullName evidence="1">Putative glycoprotein</fullName>
    </submittedName>
</protein>
<accession>A0A6B9KH30</accession>
<name>A0A6B9KH30_9VIRU</name>
<sequence>MLLSLKMGWLSVLSMAFMIHLTHSAPVDTSKTHAGLVAYDCAADDLNITAISLYRPSECLASARAKHTEETHIQVIQQRFMQATRVIQCSVMTERSITHCGMHSHSSLVSNSYAHRIRSFTFPECQKLLEHGTYNFDDTRRVSGIPPNTTTKGEITIAGSVQGSSCRGAFYDSDGQSWENVIVRLKYEIRLYEYYALADVPKDIISLRNGLTCKFSKGSCMDSLEGSVTWDTHVSPECVVNNYATLFTGLVNKTYDPSNHQAGALAIYSTQSPDGLFSIRSLKRTEACGYTVYATDHPLIFVYETSNRRSIFPNLYVHVSDLDIFTYFNSKINSLESHLQVQLEALYDELYIDICELERKLLGTQLVIARLYPEDFAEELMGASGYTAVVSGEIIYLIQCTPVYVKLAPSEECFQEIPVTTGADLWYMTPMTRILHKEGNKIECSAFLAARYKFGDKWYTLDGRIRESPPPESLGSSRKAKWSYSHIPDLMKTGIYSQNQIEQMKAVIYDNSLQRSATSYVKNILEGRDVDSRSFNTKHFIPDDVIDSAITRYWTKILGFAAWLGHCTTAVVGFWMIGKVVKFIIDTFIHGRILYDIYGLGWQLVAAFWDSVTSWLTHRHQERMNHPHTENAEHLEGVAIPPSAPDPNPVIYPLLPPKQDSIQIDLRRA</sequence>
<dbReference type="EMBL" id="MN661025">
    <property type="protein sequence ID" value="QHA33918.1"/>
    <property type="molecule type" value="Viral_cRNA"/>
</dbReference>
<reference evidence="1" key="1">
    <citation type="submission" date="2019-10" db="EMBL/GenBank/DDBJ databases">
        <authorList>
            <person name="Nitsche A."/>
            <person name="Hankeln T."/>
            <person name="Acosta O."/>
            <person name="Velez I.D."/>
            <person name="Schiemann D.J."/>
        </authorList>
    </citation>
    <scope>NUCLEOTIDE SEQUENCE</scope>
    <source>
        <strain evidence="1">Cqvz 1753-8</strain>
    </source>
</reference>